<proteinExistence type="predicted"/>
<dbReference type="SUPFAM" id="SSF50729">
    <property type="entry name" value="PH domain-like"/>
    <property type="match status" value="1"/>
</dbReference>
<evidence type="ECO:0000259" key="1">
    <source>
        <dbReference type="PROSITE" id="PS50003"/>
    </source>
</evidence>
<organism evidence="2 3">
    <name type="scientific">Anaeramoeba ignava</name>
    <name type="common">Anaerobic marine amoeba</name>
    <dbReference type="NCBI Taxonomy" id="1746090"/>
    <lineage>
        <taxon>Eukaryota</taxon>
        <taxon>Metamonada</taxon>
        <taxon>Anaeramoebidae</taxon>
        <taxon>Anaeramoeba</taxon>
    </lineage>
</organism>
<dbReference type="EMBL" id="JAPDFW010000075">
    <property type="protein sequence ID" value="KAJ5073414.1"/>
    <property type="molecule type" value="Genomic_DNA"/>
</dbReference>
<evidence type="ECO:0000313" key="3">
    <source>
        <dbReference type="Proteomes" id="UP001149090"/>
    </source>
</evidence>
<feature type="domain" description="PH" evidence="1">
    <location>
        <begin position="34"/>
        <end position="151"/>
    </location>
</feature>
<dbReference type="InterPro" id="IPR011993">
    <property type="entry name" value="PH-like_dom_sf"/>
</dbReference>
<dbReference type="Pfam" id="PF16457">
    <property type="entry name" value="PH_12"/>
    <property type="match status" value="1"/>
</dbReference>
<dbReference type="PROSITE" id="PS50003">
    <property type="entry name" value="PH_DOMAIN"/>
    <property type="match status" value="1"/>
</dbReference>
<sequence length="197" mass="22543">MTTEKTETEPEYIRKIRLQIEPEVHEIVFEQKMVHLIQGAILERVTKTGKYHPKFVKLSENRQEILISDVTKSGQTQTKAAVQVAAKIEELSHVVTGRATINLSKAKKLDDEKILLTFSLIFKDGKKTLDLIASNRNDFVTWVDCFRALLGGKMEEKETLQELKELSDIEVELNLIQRKKKAPPIPPPPRNLNFVNI</sequence>
<dbReference type="Proteomes" id="UP001149090">
    <property type="component" value="Unassembled WGS sequence"/>
</dbReference>
<reference evidence="2" key="1">
    <citation type="submission" date="2022-10" db="EMBL/GenBank/DDBJ databases">
        <title>Novel sulphate-reducing endosymbionts in the free-living metamonad Anaeramoeba.</title>
        <authorList>
            <person name="Jerlstrom-Hultqvist J."/>
            <person name="Cepicka I."/>
            <person name="Gallot-Lavallee L."/>
            <person name="Salas-Leiva D."/>
            <person name="Curtis B.A."/>
            <person name="Zahonova K."/>
            <person name="Pipaliya S."/>
            <person name="Dacks J."/>
            <person name="Roger A.J."/>
        </authorList>
    </citation>
    <scope>NUCLEOTIDE SEQUENCE</scope>
    <source>
        <strain evidence="2">BMAN</strain>
    </source>
</reference>
<dbReference type="OrthoDB" id="28413at2759"/>
<keyword evidence="3" id="KW-1185">Reference proteome</keyword>
<comment type="caution">
    <text evidence="2">The sequence shown here is derived from an EMBL/GenBank/DDBJ whole genome shotgun (WGS) entry which is preliminary data.</text>
</comment>
<name>A0A9Q0LJ76_ANAIG</name>
<evidence type="ECO:0000313" key="2">
    <source>
        <dbReference type="EMBL" id="KAJ5073414.1"/>
    </source>
</evidence>
<dbReference type="Gene3D" id="2.30.29.30">
    <property type="entry name" value="Pleckstrin-homology domain (PH domain)/Phosphotyrosine-binding domain (PTB)"/>
    <property type="match status" value="1"/>
</dbReference>
<accession>A0A9Q0LJ76</accession>
<gene>
    <name evidence="2" type="ORF">M0811_08822</name>
</gene>
<dbReference type="AlphaFoldDB" id="A0A9Q0LJ76"/>
<dbReference type="InterPro" id="IPR001849">
    <property type="entry name" value="PH_domain"/>
</dbReference>
<protein>
    <submittedName>
        <fullName evidence="2">Engulfment and cell motility protein</fullName>
    </submittedName>
</protein>